<dbReference type="EMBL" id="CP048836">
    <property type="protein sequence ID" value="QID16281.1"/>
    <property type="molecule type" value="Genomic_DNA"/>
</dbReference>
<dbReference type="SMART" id="SM00867">
    <property type="entry name" value="YceI"/>
    <property type="match status" value="1"/>
</dbReference>
<dbReference type="InterPro" id="IPR007372">
    <property type="entry name" value="Lipid/polyisoprenoid-bd_YceI"/>
</dbReference>
<gene>
    <name evidence="2" type="ORF">G3580_00760</name>
</gene>
<dbReference type="Proteomes" id="UP000501991">
    <property type="component" value="Chromosome"/>
</dbReference>
<accession>A0A6C1AY42</accession>
<dbReference type="InterPro" id="IPR036761">
    <property type="entry name" value="TTHA0802/YceI-like_sf"/>
</dbReference>
<dbReference type="PANTHER" id="PTHR34406:SF1">
    <property type="entry name" value="PROTEIN YCEI"/>
    <property type="match status" value="1"/>
</dbReference>
<feature type="domain" description="Lipid/polyisoprenoid-binding YceI-like" evidence="1">
    <location>
        <begin position="50"/>
        <end position="234"/>
    </location>
</feature>
<sequence>MADTPVWRCGRWVASLLVLAVAACGVSPEMRVAPEPPSRPLASAPADAARYAVDAARTRIRFIVRRAGTLARLGHNHVIIARQVTGVVALAPALRRSTVSLRLPVAGFEVDPPEARAALGEGFEPVPDAAVAGTRRNMLGERVLDATRYPAVRVDTVAVEPGPDAVHLTVRITLRGVSRDLRVPVDFVRQGDTLEARAQFEIRQTDFGMTPLAVLGGALQVADAVTVRLHLVAVRRP</sequence>
<proteinExistence type="predicted"/>
<organism evidence="2 3">
    <name type="scientific">Nitrogeniibacter mangrovi</name>
    <dbReference type="NCBI Taxonomy" id="2016596"/>
    <lineage>
        <taxon>Bacteria</taxon>
        <taxon>Pseudomonadati</taxon>
        <taxon>Pseudomonadota</taxon>
        <taxon>Betaproteobacteria</taxon>
        <taxon>Rhodocyclales</taxon>
        <taxon>Zoogloeaceae</taxon>
        <taxon>Nitrogeniibacter</taxon>
    </lineage>
</organism>
<evidence type="ECO:0000259" key="1">
    <source>
        <dbReference type="SMART" id="SM00867"/>
    </source>
</evidence>
<dbReference type="Pfam" id="PF04264">
    <property type="entry name" value="YceI"/>
    <property type="match status" value="1"/>
</dbReference>
<protein>
    <submittedName>
        <fullName evidence="2">YceI family protein</fullName>
    </submittedName>
</protein>
<dbReference type="SUPFAM" id="SSF101874">
    <property type="entry name" value="YceI-like"/>
    <property type="match status" value="1"/>
</dbReference>
<name>A0A6C1AY42_9RHOO</name>
<dbReference type="AlphaFoldDB" id="A0A6C1AY42"/>
<evidence type="ECO:0000313" key="2">
    <source>
        <dbReference type="EMBL" id="QID16281.1"/>
    </source>
</evidence>
<dbReference type="RefSeq" id="WP_173763449.1">
    <property type="nucleotide sequence ID" value="NZ_CP048836.1"/>
</dbReference>
<dbReference type="PANTHER" id="PTHR34406">
    <property type="entry name" value="PROTEIN YCEI"/>
    <property type="match status" value="1"/>
</dbReference>
<reference evidence="2 3" key="1">
    <citation type="submission" date="2020-02" db="EMBL/GenBank/DDBJ databases">
        <title>Nitrogenibacter mangrovi gen. nov., sp. nov. isolated from mangrove sediment, a denitrifying betaproteobacterium.</title>
        <authorList>
            <person name="Liao H."/>
            <person name="Tian Y."/>
        </authorList>
    </citation>
    <scope>NUCLEOTIDE SEQUENCE [LARGE SCALE GENOMIC DNA]</scope>
    <source>
        <strain evidence="2 3">M9-3-2</strain>
    </source>
</reference>
<keyword evidence="3" id="KW-1185">Reference proteome</keyword>
<dbReference type="KEGG" id="azq:G3580_00760"/>
<dbReference type="Gene3D" id="2.40.128.110">
    <property type="entry name" value="Lipid/polyisoprenoid-binding, YceI-like"/>
    <property type="match status" value="1"/>
</dbReference>
<evidence type="ECO:0000313" key="3">
    <source>
        <dbReference type="Proteomes" id="UP000501991"/>
    </source>
</evidence>